<gene>
    <name evidence="1" type="ORF">FH972_002895</name>
</gene>
<dbReference type="EMBL" id="CM017321">
    <property type="protein sequence ID" value="KAE7998340.1"/>
    <property type="molecule type" value="Genomic_DNA"/>
</dbReference>
<keyword evidence="2" id="KW-1185">Reference proteome</keyword>
<reference evidence="1 2" key="1">
    <citation type="submission" date="2019-06" db="EMBL/GenBank/DDBJ databases">
        <title>A chromosomal-level reference genome of Carpinus fangiana (Coryloideae, Betulaceae).</title>
        <authorList>
            <person name="Yang X."/>
            <person name="Wang Z."/>
            <person name="Zhang L."/>
            <person name="Hao G."/>
            <person name="Liu J."/>
            <person name="Yang Y."/>
        </authorList>
    </citation>
    <scope>NUCLEOTIDE SEQUENCE [LARGE SCALE GENOMIC DNA]</scope>
    <source>
        <strain evidence="1">Cfa_2016G</strain>
        <tissue evidence="1">Leaf</tissue>
    </source>
</reference>
<name>A0A5N6QJP7_9ROSI</name>
<accession>A0A5N6QJP7</accession>
<dbReference type="AlphaFoldDB" id="A0A5N6QJP7"/>
<dbReference type="Proteomes" id="UP000327013">
    <property type="component" value="Chromosome 1"/>
</dbReference>
<evidence type="ECO:0000313" key="1">
    <source>
        <dbReference type="EMBL" id="KAE7998340.1"/>
    </source>
</evidence>
<evidence type="ECO:0000313" key="2">
    <source>
        <dbReference type="Proteomes" id="UP000327013"/>
    </source>
</evidence>
<sequence>MKMKMNPCPLSISHSIGSRFSLPTSPALSRTVPDGVSLCRPLASVVLKVSSSLFLFLSRLALRYPVLWTSPPLFPLLGSDMDMGEAEIEDFCLIVIDFGLIVCRLGMSLKVFLCDSEFVGFPSS</sequence>
<proteinExistence type="predicted"/>
<protein>
    <submittedName>
        <fullName evidence="1">Uncharacterized protein</fullName>
    </submittedName>
</protein>
<organism evidence="1 2">
    <name type="scientific">Carpinus fangiana</name>
    <dbReference type="NCBI Taxonomy" id="176857"/>
    <lineage>
        <taxon>Eukaryota</taxon>
        <taxon>Viridiplantae</taxon>
        <taxon>Streptophyta</taxon>
        <taxon>Embryophyta</taxon>
        <taxon>Tracheophyta</taxon>
        <taxon>Spermatophyta</taxon>
        <taxon>Magnoliopsida</taxon>
        <taxon>eudicotyledons</taxon>
        <taxon>Gunneridae</taxon>
        <taxon>Pentapetalae</taxon>
        <taxon>rosids</taxon>
        <taxon>fabids</taxon>
        <taxon>Fagales</taxon>
        <taxon>Betulaceae</taxon>
        <taxon>Carpinus</taxon>
    </lineage>
</organism>